<gene>
    <name evidence="1" type="ORF">METZ01_LOCUS180719</name>
</gene>
<dbReference type="AlphaFoldDB" id="A0A382CP57"/>
<protein>
    <recommendedName>
        <fullName evidence="2">Mur ligase N-terminal catalytic domain-containing protein</fullName>
    </recommendedName>
</protein>
<dbReference type="Gene3D" id="3.40.50.720">
    <property type="entry name" value="NAD(P)-binding Rossmann-like Domain"/>
    <property type="match status" value="1"/>
</dbReference>
<dbReference type="EMBL" id="UINC01035448">
    <property type="protein sequence ID" value="SVB27865.1"/>
    <property type="molecule type" value="Genomic_DNA"/>
</dbReference>
<feature type="non-terminal residue" evidence="1">
    <location>
        <position position="73"/>
    </location>
</feature>
<evidence type="ECO:0008006" key="2">
    <source>
        <dbReference type="Google" id="ProtNLM"/>
    </source>
</evidence>
<accession>A0A382CP57</accession>
<evidence type="ECO:0000313" key="1">
    <source>
        <dbReference type="EMBL" id="SVB27865.1"/>
    </source>
</evidence>
<name>A0A382CP57_9ZZZZ</name>
<dbReference type="SUPFAM" id="SSF51984">
    <property type="entry name" value="MurCD N-terminal domain"/>
    <property type="match status" value="1"/>
</dbReference>
<reference evidence="1" key="1">
    <citation type="submission" date="2018-05" db="EMBL/GenBank/DDBJ databases">
        <authorList>
            <person name="Lanie J.A."/>
            <person name="Ng W.-L."/>
            <person name="Kazmierczak K.M."/>
            <person name="Andrzejewski T.M."/>
            <person name="Davidsen T.M."/>
            <person name="Wayne K.J."/>
            <person name="Tettelin H."/>
            <person name="Glass J.I."/>
            <person name="Rusch D."/>
            <person name="Podicherti R."/>
            <person name="Tsui H.-C.T."/>
            <person name="Winkler M.E."/>
        </authorList>
    </citation>
    <scope>NUCLEOTIDE SEQUENCE</scope>
</reference>
<sequence>MGKSGYAATILAHYLGGKVFASDLGNTTKILYRACQLRQKGIKCETGQHSNQIYDADLWVVSPGIPKEADIII</sequence>
<organism evidence="1">
    <name type="scientific">marine metagenome</name>
    <dbReference type="NCBI Taxonomy" id="408172"/>
    <lineage>
        <taxon>unclassified sequences</taxon>
        <taxon>metagenomes</taxon>
        <taxon>ecological metagenomes</taxon>
    </lineage>
</organism>
<proteinExistence type="predicted"/>